<evidence type="ECO:0000313" key="2">
    <source>
        <dbReference type="Proteomes" id="UP000046393"/>
    </source>
</evidence>
<reference evidence="3" key="1">
    <citation type="submission" date="2017-02" db="UniProtKB">
        <authorList>
            <consortium name="WormBaseParasite"/>
        </authorList>
    </citation>
    <scope>IDENTIFICATION</scope>
</reference>
<dbReference type="Gene3D" id="3.30.710.10">
    <property type="entry name" value="Potassium Channel Kv1.1, Chain A"/>
    <property type="match status" value="1"/>
</dbReference>
<dbReference type="PROSITE" id="PS50097">
    <property type="entry name" value="BTB"/>
    <property type="match status" value="1"/>
</dbReference>
<dbReference type="PANTHER" id="PTHR23312">
    <property type="entry name" value="ARMC5 ARMADILLO REPEAT-CONTAINING -RELATED"/>
    <property type="match status" value="1"/>
</dbReference>
<evidence type="ECO:0000313" key="3">
    <source>
        <dbReference type="WBParaSite" id="SMUV_0000524701-mRNA-1"/>
    </source>
</evidence>
<dbReference type="Proteomes" id="UP000046393">
    <property type="component" value="Unplaced"/>
</dbReference>
<proteinExistence type="predicted"/>
<keyword evidence="2" id="KW-1185">Reference proteome</keyword>
<dbReference type="AlphaFoldDB" id="A0A0N5AL49"/>
<protein>
    <submittedName>
        <fullName evidence="3">BTB domain-containing protein</fullName>
    </submittedName>
</protein>
<evidence type="ECO:0000259" key="1">
    <source>
        <dbReference type="PROSITE" id="PS50097"/>
    </source>
</evidence>
<dbReference type="GO" id="GO:0009653">
    <property type="term" value="P:anatomical structure morphogenesis"/>
    <property type="evidence" value="ECO:0007669"/>
    <property type="project" value="TreeGrafter"/>
</dbReference>
<dbReference type="PANTHER" id="PTHR23312:SF8">
    <property type="entry name" value="ARMADILLO REPEAT-CONTAINING PROTEIN 5"/>
    <property type="match status" value="1"/>
</dbReference>
<dbReference type="GO" id="GO:0005829">
    <property type="term" value="C:cytosol"/>
    <property type="evidence" value="ECO:0007669"/>
    <property type="project" value="TreeGrafter"/>
</dbReference>
<name>A0A0N5AL49_9BILA</name>
<dbReference type="WBParaSite" id="SMUV_0000524701-mRNA-1">
    <property type="protein sequence ID" value="SMUV_0000524701-mRNA-1"/>
    <property type="gene ID" value="SMUV_0000524701"/>
</dbReference>
<accession>A0A0N5AL49</accession>
<sequence length="367" mass="41743">MTKKWDMEGHERVLSNYCSTCSTLGHLLLDEFSQHVDSTFGLPILVDSLKAKTAGEKIKASVATLYLVRSSAGHLRVYSKFDPLNILIEALIDILSGVSCQEKVQNLAYENGPSLVYQILCSLSNVIDPDKICSLYHFKNEAYNFIMVGGQCIMVDDLEDAEDNELVVFKRETGDVVEKISKKKLIDSSDYFKGMFANEFLEKSSGCSTFVFSEDVEDCTEMEFKQFLHYLCGCRSEKCFKLDNSHSVVVMIKLSDRYLCNSMTDMLLAENGPAIYYMLKGNIREFLSPLLFTGTGECERFEDAFFFHLLRFTTDEEARLTLLPLVANTVATEVFIGKLIRFLKRHTVLNVYFSEQLLRHCEKVNAE</sequence>
<dbReference type="InterPro" id="IPR011333">
    <property type="entry name" value="SKP1/BTB/POZ_sf"/>
</dbReference>
<dbReference type="InterPro" id="IPR000210">
    <property type="entry name" value="BTB/POZ_dom"/>
</dbReference>
<feature type="domain" description="BTB" evidence="1">
    <location>
        <begin position="162"/>
        <end position="231"/>
    </location>
</feature>
<organism evidence="2 3">
    <name type="scientific">Syphacia muris</name>
    <dbReference type="NCBI Taxonomy" id="451379"/>
    <lineage>
        <taxon>Eukaryota</taxon>
        <taxon>Metazoa</taxon>
        <taxon>Ecdysozoa</taxon>
        <taxon>Nematoda</taxon>
        <taxon>Chromadorea</taxon>
        <taxon>Rhabditida</taxon>
        <taxon>Spirurina</taxon>
        <taxon>Oxyuridomorpha</taxon>
        <taxon>Oxyuroidea</taxon>
        <taxon>Oxyuridae</taxon>
        <taxon>Syphacia</taxon>
    </lineage>
</organism>